<proteinExistence type="predicted"/>
<dbReference type="VEuPathDB" id="GiardiaDB:GLP15_3286"/>
<evidence type="ECO:0000313" key="1">
    <source>
        <dbReference type="EMBL" id="EFO60976.1"/>
    </source>
</evidence>
<comment type="caution">
    <text evidence="1">The sequence shown here is derived from an EMBL/GenBank/DDBJ whole genome shotgun (WGS) entry which is preliminary data.</text>
</comment>
<gene>
    <name evidence="1" type="ORF">GLP15_3286</name>
</gene>
<organism evidence="1 2">
    <name type="scientific">Giardia intestinalis (strain P15)</name>
    <name type="common">Giardia lamblia</name>
    <dbReference type="NCBI Taxonomy" id="658858"/>
    <lineage>
        <taxon>Eukaryota</taxon>
        <taxon>Metamonada</taxon>
        <taxon>Diplomonadida</taxon>
        <taxon>Hexamitidae</taxon>
        <taxon>Giardiinae</taxon>
        <taxon>Giardia</taxon>
    </lineage>
</organism>
<dbReference type="Proteomes" id="UP000008974">
    <property type="component" value="Unassembled WGS sequence"/>
</dbReference>
<evidence type="ECO:0000313" key="2">
    <source>
        <dbReference type="Proteomes" id="UP000008974"/>
    </source>
</evidence>
<dbReference type="EMBL" id="ACVC01000464">
    <property type="protein sequence ID" value="EFO60976.1"/>
    <property type="molecule type" value="Genomic_DNA"/>
</dbReference>
<accession>E1F989</accession>
<dbReference type="OrthoDB" id="3535323at2759"/>
<protein>
    <submittedName>
        <fullName evidence="1">Uncharacterized protein</fullName>
    </submittedName>
</protein>
<dbReference type="AlphaFoldDB" id="E1F989"/>
<name>E1F989_GIAIA</name>
<sequence>MLKCHNENEGLVCTRERLVRTIEKPHLSYESVEAFLDTLVGIKVGASPPARHASGVTSPTWTSKHLLETEHSTLEWHQVNLNVSRNGKKMCPLCSKALRNERAVQTHCSTDLGCKALLSERVGTEKDILLSTHRVSMLKGGYMTPLIEPHSGEARARQEIAEMSLAYTAEKRKNN</sequence>
<reference evidence="1 2" key="1">
    <citation type="journal article" date="2010" name="BMC Genomics">
        <title>Genome analysis and comparative genomics of a Giardia intestinalis assemblage E isolate.</title>
        <authorList>
            <person name="Jerlstrom-Hultqvist J."/>
            <person name="Franzen O."/>
            <person name="Ankarklev J."/>
            <person name="Xu F."/>
            <person name="Nohynkova E."/>
            <person name="Andersson J.O."/>
            <person name="Svard S.G."/>
            <person name="Andersson B."/>
        </authorList>
    </citation>
    <scope>NUCLEOTIDE SEQUENCE [LARGE SCALE GENOMIC DNA]</scope>
    <source>
        <strain evidence="1 2">P15</strain>
    </source>
</reference>